<organism evidence="3 4">
    <name type="scientific">Gloeobacter kilaueensis (strain ATCC BAA-2537 / CCAP 1431/1 / ULC 316 / JS1)</name>
    <dbReference type="NCBI Taxonomy" id="1183438"/>
    <lineage>
        <taxon>Bacteria</taxon>
        <taxon>Bacillati</taxon>
        <taxon>Cyanobacteriota</taxon>
        <taxon>Cyanophyceae</taxon>
        <taxon>Gloeobacterales</taxon>
        <taxon>Gloeobacteraceae</taxon>
        <taxon>Gloeobacter</taxon>
    </lineage>
</organism>
<dbReference type="PATRIC" id="fig|1183438.3.peg.2605"/>
<dbReference type="InterPro" id="IPR014917">
    <property type="entry name" value="DUF1800"/>
</dbReference>
<name>U5QJ59_GLOK1</name>
<proteinExistence type="predicted"/>
<dbReference type="HOGENOM" id="CLU_026001_0_1_3"/>
<dbReference type="Proteomes" id="UP000017396">
    <property type="component" value="Chromosome"/>
</dbReference>
<dbReference type="OrthoDB" id="9772295at2"/>
<feature type="signal peptide" evidence="2">
    <location>
        <begin position="1"/>
        <end position="26"/>
    </location>
</feature>
<sequence length="503" mass="55346">MAAPLGLRRWAPVVLVSLALVPSAFAASAPADPKIVHLLNRLSFGPAPGDIEQATRLGIERYIQQQLHPEQIAEPPALNARLAALDTLKLAPVELARAFGPRPNGANRRFQAAGAAPQLDEQQRQDYRQNLRLVVEQAATARLMQALSSPRQLQEVMTDFWFNHFNVYAGKGLTRLWVGAYEQEAIRPYALGRFRDLLAATAAHPAMLFYLDNWLNTGPATPGARGRFTGLNENYARELLELHTLGVDGGYSQQDVTELARIFTGWGLCRPRRDQPLTGFCFDARRHAPGDKILLGQTIRESGMDEGLQALDLLSRHPATARHISFQLAQYFVADNPPAGLVERLAERFRASDGDIRAVLDALFHSPEFWDSRNFASKFKTPYRYVLSAVRATGIEPANPLALFAPLQQLGMPLYGCQTPDGYKNTRESWLNPDGMTRRLSFAASLANGQLAGTRPGGETTATEALIETLGGRFSAKTRAALAKNPEPLRSALLLGSPEMMAY</sequence>
<feature type="chain" id="PRO_5004664009" description="DUF1800 domain-containing protein" evidence="2">
    <location>
        <begin position="27"/>
        <end position="503"/>
    </location>
</feature>
<accession>U5QJ59</accession>
<dbReference type="STRING" id="1183438.GKIL_2647"/>
<dbReference type="EMBL" id="CP003587">
    <property type="protein sequence ID" value="AGY58893.1"/>
    <property type="molecule type" value="Genomic_DNA"/>
</dbReference>
<keyword evidence="2" id="KW-0732">Signal</keyword>
<keyword evidence="4" id="KW-1185">Reference proteome</keyword>
<evidence type="ECO:0000313" key="4">
    <source>
        <dbReference type="Proteomes" id="UP000017396"/>
    </source>
</evidence>
<evidence type="ECO:0000256" key="2">
    <source>
        <dbReference type="SAM" id="SignalP"/>
    </source>
</evidence>
<gene>
    <name evidence="3" type="ORF">GKIL_2647</name>
</gene>
<dbReference type="Pfam" id="PF08811">
    <property type="entry name" value="DUF1800"/>
    <property type="match status" value="1"/>
</dbReference>
<protein>
    <recommendedName>
        <fullName evidence="5">DUF1800 domain-containing protein</fullName>
    </recommendedName>
</protein>
<evidence type="ECO:0000256" key="1">
    <source>
        <dbReference type="SAM" id="MobiDB-lite"/>
    </source>
</evidence>
<dbReference type="eggNOG" id="COG5267">
    <property type="taxonomic scope" value="Bacteria"/>
</dbReference>
<dbReference type="RefSeq" id="WP_023174094.1">
    <property type="nucleotide sequence ID" value="NC_022600.1"/>
</dbReference>
<evidence type="ECO:0000313" key="3">
    <source>
        <dbReference type="EMBL" id="AGY58893.1"/>
    </source>
</evidence>
<dbReference type="AlphaFoldDB" id="U5QJ59"/>
<dbReference type="KEGG" id="glj:GKIL_2647"/>
<feature type="region of interest" description="Disordered" evidence="1">
    <location>
        <begin position="102"/>
        <end position="121"/>
    </location>
</feature>
<reference evidence="3 4" key="1">
    <citation type="journal article" date="2013" name="PLoS ONE">
        <title>Cultivation and Complete Genome Sequencing of Gloeobacter kilaueensis sp. nov., from a Lava Cave in Kilauea Caldera, Hawai'i.</title>
        <authorList>
            <person name="Saw J.H."/>
            <person name="Schatz M."/>
            <person name="Brown M.V."/>
            <person name="Kunkel D.D."/>
            <person name="Foster J.S."/>
            <person name="Shick H."/>
            <person name="Christensen S."/>
            <person name="Hou S."/>
            <person name="Wan X."/>
            <person name="Donachie S.P."/>
        </authorList>
    </citation>
    <scope>NUCLEOTIDE SEQUENCE [LARGE SCALE GENOMIC DNA]</scope>
    <source>
        <strain evidence="4">JS</strain>
    </source>
</reference>
<evidence type="ECO:0008006" key="5">
    <source>
        <dbReference type="Google" id="ProtNLM"/>
    </source>
</evidence>